<dbReference type="AlphaFoldDB" id="A0A226ED03"/>
<name>A0A226ED03_FOLCA</name>
<reference evidence="1 2" key="1">
    <citation type="submission" date="2015-12" db="EMBL/GenBank/DDBJ databases">
        <title>The genome of Folsomia candida.</title>
        <authorList>
            <person name="Faddeeva A."/>
            <person name="Derks M.F."/>
            <person name="Anvar Y."/>
            <person name="Smit S."/>
            <person name="Van Straalen N."/>
            <person name="Roelofs D."/>
        </authorList>
    </citation>
    <scope>NUCLEOTIDE SEQUENCE [LARGE SCALE GENOMIC DNA]</scope>
    <source>
        <strain evidence="1 2">VU population</strain>
        <tissue evidence="1">Whole body</tissue>
    </source>
</reference>
<accession>A0A226ED03</accession>
<dbReference type="Proteomes" id="UP000198287">
    <property type="component" value="Unassembled WGS sequence"/>
</dbReference>
<dbReference type="SUPFAM" id="SSF54001">
    <property type="entry name" value="Cysteine proteinases"/>
    <property type="match status" value="1"/>
</dbReference>
<evidence type="ECO:0000313" key="2">
    <source>
        <dbReference type="Proteomes" id="UP000198287"/>
    </source>
</evidence>
<keyword evidence="2" id="KW-1185">Reference proteome</keyword>
<comment type="caution">
    <text evidence="1">The sequence shown here is derived from an EMBL/GenBank/DDBJ whole genome shotgun (WGS) entry which is preliminary data.</text>
</comment>
<dbReference type="Gene3D" id="3.40.395.10">
    <property type="entry name" value="Adenoviral Proteinase, Chain A"/>
    <property type="match status" value="1"/>
</dbReference>
<organism evidence="1 2">
    <name type="scientific">Folsomia candida</name>
    <name type="common">Springtail</name>
    <dbReference type="NCBI Taxonomy" id="158441"/>
    <lineage>
        <taxon>Eukaryota</taxon>
        <taxon>Metazoa</taxon>
        <taxon>Ecdysozoa</taxon>
        <taxon>Arthropoda</taxon>
        <taxon>Hexapoda</taxon>
        <taxon>Collembola</taxon>
        <taxon>Entomobryomorpha</taxon>
        <taxon>Isotomoidea</taxon>
        <taxon>Isotomidae</taxon>
        <taxon>Proisotominae</taxon>
        <taxon>Folsomia</taxon>
    </lineage>
</organism>
<dbReference type="EMBL" id="LNIX01000005">
    <property type="protein sequence ID" value="OXA54526.1"/>
    <property type="molecule type" value="Genomic_DNA"/>
</dbReference>
<dbReference type="InterPro" id="IPR038765">
    <property type="entry name" value="Papain-like_cys_pep_sf"/>
</dbReference>
<evidence type="ECO:0000313" key="1">
    <source>
        <dbReference type="EMBL" id="OXA54526.1"/>
    </source>
</evidence>
<protein>
    <submittedName>
        <fullName evidence="1">Uncharacterized protein</fullName>
    </submittedName>
</protein>
<proteinExistence type="predicted"/>
<gene>
    <name evidence="1" type="ORF">Fcan01_11243</name>
</gene>
<sequence>MGFVSTGPPPVGSITNATCESYFKDPKHSFHTKKECRPDFIQNHADVVINLIDRALTLGSKNVRNQDFKPNLKETVAAETMPVKNKKSFEYSTAKWKSGSTNRSKKSYQDRIKLETTKLSESIKPRPATGEELPKFEKTKYENETPEFVCLSSDSEDHNSVDLPDQLNILDKIWVTDTEELVVFNEGQFGISGVESELLSLRFDTCVSSAVAMPYANQIMEARVQEYLSQRSIKLVSSEVIYHISRNEFQVSLPIFKENPSLLPSEKEFDIINGKLYTILFFKQHSFLVELKFENKSINYFDSLEGYIDKQEMNQMFNSFKNLLFNKYSLRNWKVFNRGSVQQFHNDCVVISLMNLEIRLQNLDHLKNVDRNNARQFRYQMVADLMKTTPIGRTFFDKCGHAAEVIKQIQKRQAVRNEISTMLTTRSKISNIKKKLVLFEGVKPQVKFAVNMDQESKTLETRDVAKYDSKYSKLKIMNNTFILSNTDSNLQFQSINIRA</sequence>